<protein>
    <submittedName>
        <fullName evidence="1">Uncharacterized protein</fullName>
    </submittedName>
</protein>
<dbReference type="Proteomes" id="UP000660339">
    <property type="component" value="Unassembled WGS sequence"/>
</dbReference>
<accession>A0A8J3LC68</accession>
<dbReference type="AlphaFoldDB" id="A0A8J3LC68"/>
<keyword evidence="2" id="KW-1185">Reference proteome</keyword>
<name>A0A8J3LC68_9ACTN</name>
<organism evidence="1 2">
    <name type="scientific">Catellatospora methionotrophica</name>
    <dbReference type="NCBI Taxonomy" id="121620"/>
    <lineage>
        <taxon>Bacteria</taxon>
        <taxon>Bacillati</taxon>
        <taxon>Actinomycetota</taxon>
        <taxon>Actinomycetes</taxon>
        <taxon>Micromonosporales</taxon>
        <taxon>Micromonosporaceae</taxon>
        <taxon>Catellatospora</taxon>
    </lineage>
</organism>
<dbReference type="EMBL" id="BONJ01000038">
    <property type="protein sequence ID" value="GIG18222.1"/>
    <property type="molecule type" value="Genomic_DNA"/>
</dbReference>
<evidence type="ECO:0000313" key="2">
    <source>
        <dbReference type="Proteomes" id="UP000660339"/>
    </source>
</evidence>
<comment type="caution">
    <text evidence="1">The sequence shown here is derived from an EMBL/GenBank/DDBJ whole genome shotgun (WGS) entry which is preliminary data.</text>
</comment>
<sequence>MDLRPGDERRRGLVRAEVDHQEMLCHSEAPEFASKRPEVTPSSAALIVADANDRLLQAS</sequence>
<evidence type="ECO:0000313" key="1">
    <source>
        <dbReference type="EMBL" id="GIG18222.1"/>
    </source>
</evidence>
<gene>
    <name evidence="1" type="ORF">Cme02nite_65540</name>
</gene>
<proteinExistence type="predicted"/>
<reference evidence="1" key="1">
    <citation type="submission" date="2021-01" db="EMBL/GenBank/DDBJ databases">
        <title>Whole genome shotgun sequence of Catellatospora methionotrophica NBRC 14553.</title>
        <authorList>
            <person name="Komaki H."/>
            <person name="Tamura T."/>
        </authorList>
    </citation>
    <scope>NUCLEOTIDE SEQUENCE</scope>
    <source>
        <strain evidence="1">NBRC 14553</strain>
    </source>
</reference>